<evidence type="ECO:0000256" key="1">
    <source>
        <dbReference type="ARBA" id="ARBA00005593"/>
    </source>
</evidence>
<dbReference type="GO" id="GO:0005737">
    <property type="term" value="C:cytoplasm"/>
    <property type="evidence" value="ECO:0007669"/>
    <property type="project" value="UniProtKB-SubCell"/>
</dbReference>
<accession>A0A0C2JYF4</accession>
<dbReference type="InterPro" id="IPR036188">
    <property type="entry name" value="FAD/NAD-bd_sf"/>
</dbReference>
<evidence type="ECO:0000313" key="3">
    <source>
        <dbReference type="EMBL" id="KII74543.1"/>
    </source>
</evidence>
<dbReference type="Gene3D" id="1.10.405.10">
    <property type="entry name" value="Guanine Nucleotide Dissociation Inhibitor, domain 1"/>
    <property type="match status" value="1"/>
</dbReference>
<keyword evidence="2" id="KW-0963">Cytoplasm</keyword>
<organism evidence="3 4">
    <name type="scientific">Thelohanellus kitauei</name>
    <name type="common">Myxosporean</name>
    <dbReference type="NCBI Taxonomy" id="669202"/>
    <lineage>
        <taxon>Eukaryota</taxon>
        <taxon>Metazoa</taxon>
        <taxon>Cnidaria</taxon>
        <taxon>Myxozoa</taxon>
        <taxon>Myxosporea</taxon>
        <taxon>Bivalvulida</taxon>
        <taxon>Platysporina</taxon>
        <taxon>Myxobolidae</taxon>
        <taxon>Thelohanellus</taxon>
    </lineage>
</organism>
<evidence type="ECO:0000313" key="4">
    <source>
        <dbReference type="Proteomes" id="UP000031668"/>
    </source>
</evidence>
<dbReference type="GO" id="GO:0005093">
    <property type="term" value="F:Rab GDP-dissociation inhibitor activity"/>
    <property type="evidence" value="ECO:0007669"/>
    <property type="project" value="InterPro"/>
</dbReference>
<dbReference type="SUPFAM" id="SSF51905">
    <property type="entry name" value="FAD/NAD(P)-binding domain"/>
    <property type="match status" value="2"/>
</dbReference>
<sequence>MDEVYDVVVLGTGVVECILSGLLSVDGKKVLHTDRNPYYGGESASMNLSELYQKFKGTSPPEELGRSRDFSIDLILKLIMANDRMVTKLRCSGVTDHLKFQRIDGSFVYRNGKVYKVPVTESEVILTGLISLFQKRHLRRFLLDVEDADIDGGQVPKGLTPTTPMSEVYDKYSLDSDNRELIGHVIALNQNDEYLQRPCIETFKKINLYKESLQITRSSPYIYPEYGLGDLPQAFARISAVYGGTYMLSTDTSGIEYDSDGKVCGVRYGEKVVSTKCVIGDPSYFPDKVRKVRQVVRCICILNHPVEVIHPCQSGQIILPAGQTGRKSDIYVSVVSPNFHTSKQGYYIAIVATVCENPNPETDVKIGMNLLGRIYDHFISTYDVYEPVDDGTTTNVFISKSFDATTHFETAVADIDDLWKRITGEEFDEQKFKEKTHRDVATD</sequence>
<dbReference type="AlphaFoldDB" id="A0A0C2JYF4"/>
<proteinExistence type="inferred from homology"/>
<dbReference type="Proteomes" id="UP000031668">
    <property type="component" value="Unassembled WGS sequence"/>
</dbReference>
<keyword evidence="2" id="KW-0343">GTPase activation</keyword>
<evidence type="ECO:0000256" key="2">
    <source>
        <dbReference type="RuleBase" id="RU363124"/>
    </source>
</evidence>
<dbReference type="Gene3D" id="3.30.519.10">
    <property type="entry name" value="Guanine Nucleotide Dissociation Inhibitor, domain 2"/>
    <property type="match status" value="1"/>
</dbReference>
<gene>
    <name evidence="3" type="ORF">RF11_00303</name>
</gene>
<comment type="subcellular location">
    <subcellularLocation>
        <location evidence="2">Cytoplasm</location>
    </subcellularLocation>
</comment>
<keyword evidence="4" id="KW-1185">Reference proteome</keyword>
<comment type="function">
    <text evidence="2">Regulates the GDP/GTP exchange reaction of most RAB proteins by inhibiting the dissociation of GDP from them, and the subsequent binding of GTP.</text>
</comment>
<dbReference type="Pfam" id="PF00996">
    <property type="entry name" value="GDI"/>
    <property type="match status" value="1"/>
</dbReference>
<reference evidence="3 4" key="1">
    <citation type="journal article" date="2014" name="Genome Biol. Evol.">
        <title>The genome of the myxosporean Thelohanellus kitauei shows adaptations to nutrient acquisition within its fish host.</title>
        <authorList>
            <person name="Yang Y."/>
            <person name="Xiong J."/>
            <person name="Zhou Z."/>
            <person name="Huo F."/>
            <person name="Miao W."/>
            <person name="Ran C."/>
            <person name="Liu Y."/>
            <person name="Zhang J."/>
            <person name="Feng J."/>
            <person name="Wang M."/>
            <person name="Wang M."/>
            <person name="Wang L."/>
            <person name="Yao B."/>
        </authorList>
    </citation>
    <scope>NUCLEOTIDE SEQUENCE [LARGE SCALE GENOMIC DNA]</scope>
    <source>
        <strain evidence="3">Wuqing</strain>
    </source>
</reference>
<dbReference type="OMA" id="GRICKVP"/>
<dbReference type="PANTHER" id="PTHR11787">
    <property type="entry name" value="RAB GDP-DISSOCIATION INHIBITOR"/>
    <property type="match status" value="1"/>
</dbReference>
<dbReference type="OrthoDB" id="9446342at2759"/>
<dbReference type="FunFam" id="1.10.405.10:FF:000011">
    <property type="entry name" value="Rab GDP dissociation inhibitor"/>
    <property type="match status" value="1"/>
</dbReference>
<dbReference type="SUPFAM" id="SSF54373">
    <property type="entry name" value="FAD-linked reductases, C-terminal domain"/>
    <property type="match status" value="1"/>
</dbReference>
<comment type="similarity">
    <text evidence="1 2">Belongs to the Rab GDI family.</text>
</comment>
<name>A0A0C2JYF4_THEKT</name>
<dbReference type="GO" id="GO:0015031">
    <property type="term" value="P:protein transport"/>
    <property type="evidence" value="ECO:0007669"/>
    <property type="project" value="InterPro"/>
</dbReference>
<dbReference type="GO" id="GO:0005096">
    <property type="term" value="F:GTPase activator activity"/>
    <property type="evidence" value="ECO:0007669"/>
    <property type="project" value="UniProtKB-KW"/>
</dbReference>
<dbReference type="PANTHER" id="PTHR11787:SF8">
    <property type="entry name" value="RAB GDP DISSOCIATION INHIBITOR"/>
    <property type="match status" value="1"/>
</dbReference>
<dbReference type="EMBL" id="JWZT01000370">
    <property type="protein sequence ID" value="KII74543.1"/>
    <property type="molecule type" value="Genomic_DNA"/>
</dbReference>
<dbReference type="GO" id="GO:0007264">
    <property type="term" value="P:small GTPase-mediated signal transduction"/>
    <property type="evidence" value="ECO:0007669"/>
    <property type="project" value="InterPro"/>
</dbReference>
<protein>
    <recommendedName>
        <fullName evidence="2">Rab GDP dissociation inhibitor</fullName>
    </recommendedName>
</protein>
<dbReference type="GO" id="GO:0016192">
    <property type="term" value="P:vesicle-mediated transport"/>
    <property type="evidence" value="ECO:0007669"/>
    <property type="project" value="TreeGrafter"/>
</dbReference>
<dbReference type="InterPro" id="IPR000806">
    <property type="entry name" value="RabGDI"/>
</dbReference>
<dbReference type="PRINTS" id="PR00892">
    <property type="entry name" value="RABGDI"/>
</dbReference>
<comment type="caution">
    <text evidence="3">The sequence shown here is derived from an EMBL/GenBank/DDBJ whole genome shotgun (WGS) entry which is preliminary data.</text>
</comment>
<dbReference type="PRINTS" id="PR00891">
    <property type="entry name" value="RABGDIREP"/>
</dbReference>
<dbReference type="Gene3D" id="3.50.50.60">
    <property type="entry name" value="FAD/NAD(P)-binding domain"/>
    <property type="match status" value="1"/>
</dbReference>
<dbReference type="InterPro" id="IPR018203">
    <property type="entry name" value="GDP_dissociation_inhibitor"/>
</dbReference>